<dbReference type="PROSITE" id="PS50983">
    <property type="entry name" value="FE_B12_PBP"/>
    <property type="match status" value="1"/>
</dbReference>
<proteinExistence type="predicted"/>
<name>A0A2R6A923_9ARCH</name>
<evidence type="ECO:0000259" key="1">
    <source>
        <dbReference type="PROSITE" id="PS50983"/>
    </source>
</evidence>
<organism evidence="2 3">
    <name type="scientific">Candidatus Marsarchaeota G1 archaeon OSP_D</name>
    <dbReference type="NCBI Taxonomy" id="1978155"/>
    <lineage>
        <taxon>Archaea</taxon>
        <taxon>Candidatus Marsarchaeota</taxon>
        <taxon>Candidatus Marsarchaeota group 1</taxon>
    </lineage>
</organism>
<dbReference type="AlphaFoldDB" id="A0A2R6A923"/>
<reference evidence="2 3" key="1">
    <citation type="submission" date="2017-04" db="EMBL/GenBank/DDBJ databases">
        <title>Novel microbial lineages endemic to geothermal iron-oxide mats fill important gaps in the evolutionary history of Archaea.</title>
        <authorList>
            <person name="Jay Z.J."/>
            <person name="Beam J.P."/>
            <person name="Dlakic M."/>
            <person name="Rusch D.B."/>
            <person name="Kozubal M.A."/>
            <person name="Inskeep W.P."/>
        </authorList>
    </citation>
    <scope>NUCLEOTIDE SEQUENCE [LARGE SCALE GENOMIC DNA]</scope>
    <source>
        <strain evidence="2">OSP_D</strain>
    </source>
</reference>
<dbReference type="SUPFAM" id="SSF53807">
    <property type="entry name" value="Helical backbone' metal receptor"/>
    <property type="match status" value="1"/>
</dbReference>
<dbReference type="Pfam" id="PF01497">
    <property type="entry name" value="Peripla_BP_2"/>
    <property type="match status" value="1"/>
</dbReference>
<dbReference type="PANTHER" id="PTHR42860:SF1">
    <property type="entry name" value="VITAMIN B12-BINDING PROTEIN"/>
    <property type="match status" value="1"/>
</dbReference>
<protein>
    <recommendedName>
        <fullName evidence="1">Fe/B12 periplasmic-binding domain-containing protein</fullName>
    </recommendedName>
</protein>
<dbReference type="Gene3D" id="3.40.50.1980">
    <property type="entry name" value="Nitrogenase molybdenum iron protein domain"/>
    <property type="match status" value="2"/>
</dbReference>
<dbReference type="PANTHER" id="PTHR42860">
    <property type="entry name" value="VITAMIN B12-BINDING PROTEIN"/>
    <property type="match status" value="1"/>
</dbReference>
<sequence>MRIVSTLPSATEIVCALGLERELVGVTHECDYPPLVRSKPVVVRSVFDPQKMTQAQIDQFVREYSRTRKSLYIVDEELLSRLNPDLVITQDVCDVCATSSQVVLEALQKLNHKPEVLTLNPHTFSDVLNDILKVGKATNTLEKAQALVRSLKTRIELVNKPKRAPSVVCLEWLDPLYNAGHWIPELVELAGGRELLGKKAQPSHRIEWKELLEANPEHIFLTICGYDVERTLKELKALKRDWRDLQAVKLGNFYAMNGSWYFSRPGPRLVDGLVAIARFLNGEKPPESVGVRAFLS</sequence>
<gene>
    <name evidence="2" type="ORF">B9Q01_06770</name>
</gene>
<dbReference type="InterPro" id="IPR002491">
    <property type="entry name" value="ABC_transptr_periplasmic_BD"/>
</dbReference>
<dbReference type="EMBL" id="NEXC01000048">
    <property type="protein sequence ID" value="PSN82859.1"/>
    <property type="molecule type" value="Genomic_DNA"/>
</dbReference>
<feature type="domain" description="Fe/B12 periplasmic-binding" evidence="1">
    <location>
        <begin position="2"/>
        <end position="284"/>
    </location>
</feature>
<evidence type="ECO:0000313" key="3">
    <source>
        <dbReference type="Proteomes" id="UP000240880"/>
    </source>
</evidence>
<dbReference type="InterPro" id="IPR051030">
    <property type="entry name" value="Vitamin_B12-ABC_binding"/>
</dbReference>
<dbReference type="CDD" id="cd01144">
    <property type="entry name" value="BtuF"/>
    <property type="match status" value="1"/>
</dbReference>
<accession>A0A2R6A923</accession>
<dbReference type="Proteomes" id="UP000240880">
    <property type="component" value="Unassembled WGS sequence"/>
</dbReference>
<evidence type="ECO:0000313" key="2">
    <source>
        <dbReference type="EMBL" id="PSN82859.1"/>
    </source>
</evidence>
<comment type="caution">
    <text evidence="2">The sequence shown here is derived from an EMBL/GenBank/DDBJ whole genome shotgun (WGS) entry which is preliminary data.</text>
</comment>